<reference evidence="3" key="1">
    <citation type="submission" date="2023-05" db="EMBL/GenBank/DDBJ databases">
        <authorList>
            <person name="Huff M."/>
        </authorList>
    </citation>
    <scope>NUCLEOTIDE SEQUENCE</scope>
</reference>
<evidence type="ECO:0000256" key="1">
    <source>
        <dbReference type="SAM" id="MobiDB-lite"/>
    </source>
</evidence>
<dbReference type="PANTHER" id="PTHR11787">
    <property type="entry name" value="RAB GDP-DISSOCIATION INHIBITOR"/>
    <property type="match status" value="1"/>
</dbReference>
<dbReference type="InterPro" id="IPR018203">
    <property type="entry name" value="GDP_dissociation_inhibitor"/>
</dbReference>
<dbReference type="Pfam" id="PF22603">
    <property type="entry name" value="RAE1_2_domI_C"/>
    <property type="match status" value="1"/>
</dbReference>
<dbReference type="GO" id="GO:0005968">
    <property type="term" value="C:Rab-protein geranylgeranyltransferase complex"/>
    <property type="evidence" value="ECO:0007669"/>
    <property type="project" value="TreeGrafter"/>
</dbReference>
<evidence type="ECO:0000313" key="3">
    <source>
        <dbReference type="EMBL" id="CAI9758004.1"/>
    </source>
</evidence>
<feature type="region of interest" description="Disordered" evidence="1">
    <location>
        <begin position="306"/>
        <end position="339"/>
    </location>
</feature>
<dbReference type="PANTHER" id="PTHR11787:SF4">
    <property type="entry name" value="CHM, RAB ESCORT PROTEIN 1"/>
    <property type="match status" value="1"/>
</dbReference>
<keyword evidence="4" id="KW-1185">Reference proteome</keyword>
<dbReference type="Gene3D" id="3.30.519.10">
    <property type="entry name" value="Guanine Nucleotide Dissociation Inhibitor, domain 2"/>
    <property type="match status" value="1"/>
</dbReference>
<dbReference type="AlphaFoldDB" id="A0AAD2DL55"/>
<gene>
    <name evidence="3" type="ORF">FPE_LOCUS5434</name>
</gene>
<dbReference type="InterPro" id="IPR054420">
    <property type="entry name" value="RAE1_2_domI_C"/>
</dbReference>
<feature type="domain" description="RAE1/2" evidence="2">
    <location>
        <begin position="81"/>
        <end position="191"/>
    </location>
</feature>
<feature type="compositionally biased region" description="Basic residues" evidence="1">
    <location>
        <begin position="326"/>
        <end position="339"/>
    </location>
</feature>
<dbReference type="GO" id="GO:0007264">
    <property type="term" value="P:small GTPase-mediated signal transduction"/>
    <property type="evidence" value="ECO:0007669"/>
    <property type="project" value="InterPro"/>
</dbReference>
<dbReference type="Proteomes" id="UP000834106">
    <property type="component" value="Chromosome 3"/>
</dbReference>
<evidence type="ECO:0000259" key="2">
    <source>
        <dbReference type="Pfam" id="PF22603"/>
    </source>
</evidence>
<sequence>MLTRVGRKRGETKVLRMPVMALLMDKDSGAYKGVKLASGQELFSAQLILAPSFTITSSLAPFSSHKLSSHDLALQDVKEKVARGICITRNSLKPDIANCLVIFPPGSLCSDQRMSVRVFQLSSNVAVCPSGMFVTYLSAPCDNAVEGKKLLHSAINALFSVSISGKSEKSNKGDHSENTEVKPSLLWSALYLQELTKGAFESINYMTMPDEHLHYNSLLDTTAKLFQKMFPGEEFFPTTNPSDEFADDAEEQCYECSSITVKDELACLHRLAVVGKSNVNFEDAGHSRAGLRGRPEGGRVEVDWRSSGGKGLGLRPEGGGVDCGLWRRRSGGNGARRGK</sequence>
<organism evidence="3 4">
    <name type="scientific">Fraxinus pennsylvanica</name>
    <dbReference type="NCBI Taxonomy" id="56036"/>
    <lineage>
        <taxon>Eukaryota</taxon>
        <taxon>Viridiplantae</taxon>
        <taxon>Streptophyta</taxon>
        <taxon>Embryophyta</taxon>
        <taxon>Tracheophyta</taxon>
        <taxon>Spermatophyta</taxon>
        <taxon>Magnoliopsida</taxon>
        <taxon>eudicotyledons</taxon>
        <taxon>Gunneridae</taxon>
        <taxon>Pentapetalae</taxon>
        <taxon>asterids</taxon>
        <taxon>lamiids</taxon>
        <taxon>Lamiales</taxon>
        <taxon>Oleaceae</taxon>
        <taxon>Oleeae</taxon>
        <taxon>Fraxinus</taxon>
    </lineage>
</organism>
<dbReference type="SUPFAM" id="SSF54373">
    <property type="entry name" value="FAD-linked reductases, C-terminal domain"/>
    <property type="match status" value="1"/>
</dbReference>
<protein>
    <recommendedName>
        <fullName evidence="2">RAE1/2 domain-containing protein</fullName>
    </recommendedName>
</protein>
<dbReference type="GO" id="GO:0016192">
    <property type="term" value="P:vesicle-mediated transport"/>
    <property type="evidence" value="ECO:0007669"/>
    <property type="project" value="TreeGrafter"/>
</dbReference>
<accession>A0AAD2DL55</accession>
<evidence type="ECO:0000313" key="4">
    <source>
        <dbReference type="Proteomes" id="UP000834106"/>
    </source>
</evidence>
<dbReference type="GO" id="GO:0005092">
    <property type="term" value="F:GDP-dissociation inhibitor activity"/>
    <property type="evidence" value="ECO:0007669"/>
    <property type="project" value="InterPro"/>
</dbReference>
<dbReference type="GO" id="GO:0005829">
    <property type="term" value="C:cytosol"/>
    <property type="evidence" value="ECO:0007669"/>
    <property type="project" value="TreeGrafter"/>
</dbReference>
<dbReference type="GO" id="GO:0005634">
    <property type="term" value="C:nucleus"/>
    <property type="evidence" value="ECO:0007669"/>
    <property type="project" value="TreeGrafter"/>
</dbReference>
<name>A0AAD2DL55_9LAMI</name>
<feature type="compositionally biased region" description="Gly residues" evidence="1">
    <location>
        <begin position="308"/>
        <end position="322"/>
    </location>
</feature>
<dbReference type="EMBL" id="OU503038">
    <property type="protein sequence ID" value="CAI9758004.1"/>
    <property type="molecule type" value="Genomic_DNA"/>
</dbReference>
<proteinExistence type="predicted"/>